<keyword evidence="3" id="KW-1185">Reference proteome</keyword>
<accession>A0A8T2TI04</accession>
<dbReference type="Proteomes" id="UP000825935">
    <property type="component" value="Chromosome 13"/>
</dbReference>
<reference evidence="2" key="1">
    <citation type="submission" date="2021-08" db="EMBL/GenBank/DDBJ databases">
        <title>WGS assembly of Ceratopteris richardii.</title>
        <authorList>
            <person name="Marchant D.B."/>
            <person name="Chen G."/>
            <person name="Jenkins J."/>
            <person name="Shu S."/>
            <person name="Leebens-Mack J."/>
            <person name="Grimwood J."/>
            <person name="Schmutz J."/>
            <person name="Soltis P."/>
            <person name="Soltis D."/>
            <person name="Chen Z.-H."/>
        </authorList>
    </citation>
    <scope>NUCLEOTIDE SEQUENCE</scope>
    <source>
        <strain evidence="2">Whitten #5841</strain>
        <tissue evidence="2">Leaf</tissue>
    </source>
</reference>
<name>A0A8T2TI04_CERRI</name>
<organism evidence="2 3">
    <name type="scientific">Ceratopteris richardii</name>
    <name type="common">Triangle waterfern</name>
    <dbReference type="NCBI Taxonomy" id="49495"/>
    <lineage>
        <taxon>Eukaryota</taxon>
        <taxon>Viridiplantae</taxon>
        <taxon>Streptophyta</taxon>
        <taxon>Embryophyta</taxon>
        <taxon>Tracheophyta</taxon>
        <taxon>Polypodiopsida</taxon>
        <taxon>Polypodiidae</taxon>
        <taxon>Polypodiales</taxon>
        <taxon>Pteridineae</taxon>
        <taxon>Pteridaceae</taxon>
        <taxon>Parkerioideae</taxon>
        <taxon>Ceratopteris</taxon>
    </lineage>
</organism>
<evidence type="ECO:0000256" key="1">
    <source>
        <dbReference type="SAM" id="MobiDB-lite"/>
    </source>
</evidence>
<evidence type="ECO:0000313" key="2">
    <source>
        <dbReference type="EMBL" id="KAH7421473.1"/>
    </source>
</evidence>
<sequence length="79" mass="8744">MQGLLQPAHMKVHSTHASQSSPYFHDDCITSFTLPSSASPPRSSLHPARDLTLQIHTMLLPKSRVCFSPMLPQSRSTCL</sequence>
<proteinExistence type="predicted"/>
<protein>
    <submittedName>
        <fullName evidence="2">Uncharacterized protein</fullName>
    </submittedName>
</protein>
<evidence type="ECO:0000313" key="3">
    <source>
        <dbReference type="Proteomes" id="UP000825935"/>
    </source>
</evidence>
<gene>
    <name evidence="2" type="ORF">KP509_13G059300</name>
</gene>
<dbReference type="EMBL" id="CM035418">
    <property type="protein sequence ID" value="KAH7421473.1"/>
    <property type="molecule type" value="Genomic_DNA"/>
</dbReference>
<feature type="region of interest" description="Disordered" evidence="1">
    <location>
        <begin position="1"/>
        <end position="20"/>
    </location>
</feature>
<dbReference type="AlphaFoldDB" id="A0A8T2TI04"/>
<comment type="caution">
    <text evidence="2">The sequence shown here is derived from an EMBL/GenBank/DDBJ whole genome shotgun (WGS) entry which is preliminary data.</text>
</comment>